<dbReference type="Pfam" id="PF00459">
    <property type="entry name" value="Inositol_P"/>
    <property type="match status" value="1"/>
</dbReference>
<accession>A0ABX4MW83</accession>
<evidence type="ECO:0000256" key="3">
    <source>
        <dbReference type="ARBA" id="ARBA00022801"/>
    </source>
</evidence>
<evidence type="ECO:0000256" key="1">
    <source>
        <dbReference type="ARBA" id="ARBA00009759"/>
    </source>
</evidence>
<dbReference type="Proteomes" id="UP000231702">
    <property type="component" value="Unassembled WGS sequence"/>
</dbReference>
<dbReference type="PANTHER" id="PTHR20854:SF4">
    <property type="entry name" value="INOSITOL-1-MONOPHOSPHATASE-RELATED"/>
    <property type="match status" value="1"/>
</dbReference>
<gene>
    <name evidence="5" type="ORF">CVM39_02680</name>
</gene>
<dbReference type="Gene3D" id="3.30.540.10">
    <property type="entry name" value="Fructose-1,6-Bisphosphatase, subunit A, domain 1"/>
    <property type="match status" value="1"/>
</dbReference>
<dbReference type="PANTHER" id="PTHR20854">
    <property type="entry name" value="INOSITOL MONOPHOSPHATASE"/>
    <property type="match status" value="1"/>
</dbReference>
<keyword evidence="4" id="KW-0460">Magnesium</keyword>
<name>A0ABX4MW83_9RHOB</name>
<sequence length="298" mass="32348">MPGKHQDLRGARRLHPAKQEIQMPLTDDMITAFIEAVREVARDEILPRFRNLSPSAVEAKTGPMDLVTEADRAAEARLTEVARELLPGCLVVGEEAVEEDGSILEAFRSAELAVVIDPVDGTWNFASGVACFGVILAVVERGETIFGLLYDPVMDDWIMATRGGGAWFCRPGRAPERLSGPAPLPRDQIHAFVPLNLYPRPQRAAIAALSEDYGRALTLRCSCHEYRLMATGHAALMISPMVKPWDHAAGVLVVQECGGKVWSGGQPGYSPAAPRYPLVVAGQDGLGDEPARWQGFTL</sequence>
<dbReference type="Gene3D" id="3.40.190.80">
    <property type="match status" value="1"/>
</dbReference>
<keyword evidence="6" id="KW-1185">Reference proteome</keyword>
<dbReference type="EMBL" id="PGTD01000007">
    <property type="protein sequence ID" value="PJE32018.1"/>
    <property type="molecule type" value="Genomic_DNA"/>
</dbReference>
<evidence type="ECO:0000256" key="4">
    <source>
        <dbReference type="ARBA" id="ARBA00022842"/>
    </source>
</evidence>
<protein>
    <submittedName>
        <fullName evidence="5">Inositol monophosphatase</fullName>
    </submittedName>
</protein>
<dbReference type="PROSITE" id="PS00629">
    <property type="entry name" value="IMP_1"/>
    <property type="match status" value="1"/>
</dbReference>
<organism evidence="5 6">
    <name type="scientific">Pseudooceanicola antarcticus</name>
    <dbReference type="NCBI Taxonomy" id="1247613"/>
    <lineage>
        <taxon>Bacteria</taxon>
        <taxon>Pseudomonadati</taxon>
        <taxon>Pseudomonadota</taxon>
        <taxon>Alphaproteobacteria</taxon>
        <taxon>Rhodobacterales</taxon>
        <taxon>Paracoccaceae</taxon>
        <taxon>Pseudooceanicola</taxon>
    </lineage>
</organism>
<dbReference type="PRINTS" id="PR00377">
    <property type="entry name" value="IMPHPHTASES"/>
</dbReference>
<evidence type="ECO:0000313" key="5">
    <source>
        <dbReference type="EMBL" id="PJE32018.1"/>
    </source>
</evidence>
<comment type="caution">
    <text evidence="5">The sequence shown here is derived from an EMBL/GenBank/DDBJ whole genome shotgun (WGS) entry which is preliminary data.</text>
</comment>
<comment type="similarity">
    <text evidence="1">Belongs to the inositol monophosphatase superfamily.</text>
</comment>
<evidence type="ECO:0000256" key="2">
    <source>
        <dbReference type="ARBA" id="ARBA00022723"/>
    </source>
</evidence>
<dbReference type="SUPFAM" id="SSF56655">
    <property type="entry name" value="Carbohydrate phosphatase"/>
    <property type="match status" value="1"/>
</dbReference>
<proteinExistence type="inferred from homology"/>
<dbReference type="InterPro" id="IPR020550">
    <property type="entry name" value="Inositol_monophosphatase_CS"/>
</dbReference>
<dbReference type="InterPro" id="IPR020583">
    <property type="entry name" value="Inositol_monoP_metal-BS"/>
</dbReference>
<dbReference type="InterPro" id="IPR000760">
    <property type="entry name" value="Inositol_monophosphatase-like"/>
</dbReference>
<keyword evidence="2" id="KW-0479">Metal-binding</keyword>
<reference evidence="5 6" key="1">
    <citation type="journal article" date="2018" name="Int. J. Syst. Evol. Microbiol.">
        <title>Pseudooceanicola lipolyticus sp. nov., a marine alphaproteobacterium, reclassification of Oceanicola flagellatus as Pseudooceanicola flagellatus comb. nov. and emended description of the genus Pseudooceanicola.</title>
        <authorList>
            <person name="Huang M.-M."/>
            <person name="Guo L.-L."/>
            <person name="Wu Y.-H."/>
            <person name="Lai Q.-L."/>
            <person name="Shao Z.-Z."/>
            <person name="Wang C.-S."/>
            <person name="Wu M."/>
            <person name="Xu X.-W."/>
        </authorList>
    </citation>
    <scope>NUCLEOTIDE SEQUENCE [LARGE SCALE GENOMIC DNA]</scope>
    <source>
        <strain evidence="5 6">Ar-45</strain>
    </source>
</reference>
<dbReference type="PROSITE" id="PS00630">
    <property type="entry name" value="IMP_2"/>
    <property type="match status" value="1"/>
</dbReference>
<keyword evidence="3" id="KW-0378">Hydrolase</keyword>
<evidence type="ECO:0000313" key="6">
    <source>
        <dbReference type="Proteomes" id="UP000231702"/>
    </source>
</evidence>